<dbReference type="SUPFAM" id="SSF56300">
    <property type="entry name" value="Metallo-dependent phosphatases"/>
    <property type="match status" value="1"/>
</dbReference>
<dbReference type="InterPro" id="IPR029052">
    <property type="entry name" value="Metallo-depent_PP-like"/>
</dbReference>
<evidence type="ECO:0000313" key="3">
    <source>
        <dbReference type="Proteomes" id="UP000779574"/>
    </source>
</evidence>
<dbReference type="PANTHER" id="PTHR43606">
    <property type="entry name" value="PHOSPHATASE, PUTATIVE (AFU_ORTHOLOGUE AFUA_6G08710)-RELATED"/>
    <property type="match status" value="1"/>
</dbReference>
<dbReference type="CDD" id="cd07389">
    <property type="entry name" value="MPP_PhoD"/>
    <property type="match status" value="1"/>
</dbReference>
<dbReference type="InterPro" id="IPR018946">
    <property type="entry name" value="PhoD-like_MPP"/>
</dbReference>
<dbReference type="AlphaFoldDB" id="A0A9P8E9P6"/>
<reference evidence="2" key="1">
    <citation type="journal article" date="2021" name="J Fungi (Basel)">
        <title>Virulence traits and population genomics of the black yeast Aureobasidium melanogenum.</title>
        <authorList>
            <person name="Cernosa A."/>
            <person name="Sun X."/>
            <person name="Gostincar C."/>
            <person name="Fang C."/>
            <person name="Gunde-Cimerman N."/>
            <person name="Song Z."/>
        </authorList>
    </citation>
    <scope>NUCLEOTIDE SEQUENCE</scope>
    <source>
        <strain evidence="2">EXF-9911</strain>
    </source>
</reference>
<dbReference type="Proteomes" id="UP000779574">
    <property type="component" value="Unassembled WGS sequence"/>
</dbReference>
<accession>A0A9P8E9P6</accession>
<gene>
    <name evidence="2" type="ORF">KCU76_g12237</name>
</gene>
<reference evidence="2" key="2">
    <citation type="submission" date="2021-08" db="EMBL/GenBank/DDBJ databases">
        <authorList>
            <person name="Gostincar C."/>
            <person name="Sun X."/>
            <person name="Song Z."/>
            <person name="Gunde-Cimerman N."/>
        </authorList>
    </citation>
    <scope>NUCLEOTIDE SEQUENCE</scope>
    <source>
        <strain evidence="2">EXF-9911</strain>
    </source>
</reference>
<evidence type="ECO:0000313" key="2">
    <source>
        <dbReference type="EMBL" id="KAG9684705.1"/>
    </source>
</evidence>
<feature type="domain" description="PhoD-like phosphatase metallophosphatase" evidence="1">
    <location>
        <begin position="94"/>
        <end position="364"/>
    </location>
</feature>
<protein>
    <submittedName>
        <fullName evidence="2">Metallo-dependent phosphatase</fullName>
    </submittedName>
</protein>
<organism evidence="2 3">
    <name type="scientific">Aureobasidium melanogenum</name>
    <name type="common">Aureobasidium pullulans var. melanogenum</name>
    <dbReference type="NCBI Taxonomy" id="46634"/>
    <lineage>
        <taxon>Eukaryota</taxon>
        <taxon>Fungi</taxon>
        <taxon>Dikarya</taxon>
        <taxon>Ascomycota</taxon>
        <taxon>Pezizomycotina</taxon>
        <taxon>Dothideomycetes</taxon>
        <taxon>Dothideomycetidae</taxon>
        <taxon>Dothideales</taxon>
        <taxon>Saccotheciaceae</taxon>
        <taxon>Aureobasidium</taxon>
    </lineage>
</organism>
<dbReference type="PANTHER" id="PTHR43606:SF2">
    <property type="entry name" value="ALKALINE PHOSPHATASE FAMILY PROTEIN (AFU_ORTHOLOGUE AFUA_5G03860)"/>
    <property type="match status" value="1"/>
</dbReference>
<name>A0A9P8E9P6_AURME</name>
<dbReference type="Gene3D" id="3.60.21.70">
    <property type="entry name" value="PhoD-like phosphatase"/>
    <property type="match status" value="1"/>
</dbReference>
<sequence length="391" mass="45143">MPEATSVLLKYRTEGAEQWIHGSVSQFSNVTDFVETILLRDLSEDTLYEYRTNTFLRGSFRTTAQSPKQWSMVSSSCISPGFPYNPVGNSLEIQGLTHLSRYIQARSIDFMLFLGDFIYIDLPLPQRQTNIGYRRAYRRVYASPSWTPALQDLSFIHTYDDHEFENDWASNTTGIFWDAVEPFQHYQGNANPPSDFNDSYFTFHRGDVHFFVMDARRYRSSAEVVDGPDKTMLGGKQLADLLHWLATAPGLKVVVSSVPFTRNWRGPESADSWAGYLHERQKILQSMWETQGVIISSGDRHEHATTEFPSPDGKKKVVEFSTSPLSQFYQPFERMYQQIEDTDVAIYHHPWGISKFGALHFDTSQQDEWKVKFELIVDGRKVWYTEIGFPQ</sequence>
<comment type="caution">
    <text evidence="2">The sequence shown here is derived from an EMBL/GenBank/DDBJ whole genome shotgun (WGS) entry which is preliminary data.</text>
</comment>
<dbReference type="InterPro" id="IPR038607">
    <property type="entry name" value="PhoD-like_sf"/>
</dbReference>
<dbReference type="OrthoDB" id="2100241at2759"/>
<evidence type="ECO:0000259" key="1">
    <source>
        <dbReference type="Pfam" id="PF09423"/>
    </source>
</evidence>
<proteinExistence type="predicted"/>
<dbReference type="InterPro" id="IPR052900">
    <property type="entry name" value="Phospholipid_Metab_Enz"/>
</dbReference>
<feature type="non-terminal residue" evidence="2">
    <location>
        <position position="1"/>
    </location>
</feature>
<dbReference type="Pfam" id="PF09423">
    <property type="entry name" value="PhoD"/>
    <property type="match status" value="1"/>
</dbReference>
<dbReference type="EMBL" id="JAHFXF010000621">
    <property type="protein sequence ID" value="KAG9684705.1"/>
    <property type="molecule type" value="Genomic_DNA"/>
</dbReference>